<protein>
    <submittedName>
        <fullName evidence="1">Uncharacterized protein</fullName>
    </submittedName>
</protein>
<accession>A0A2X2CE01</accession>
<organism evidence="1 2">
    <name type="scientific">Pseudomonas luteola</name>
    <dbReference type="NCBI Taxonomy" id="47886"/>
    <lineage>
        <taxon>Bacteria</taxon>
        <taxon>Pseudomonadati</taxon>
        <taxon>Pseudomonadota</taxon>
        <taxon>Gammaproteobacteria</taxon>
        <taxon>Pseudomonadales</taxon>
        <taxon>Pseudomonadaceae</taxon>
        <taxon>Pseudomonas</taxon>
    </lineage>
</organism>
<dbReference type="EMBL" id="UAUF01000010">
    <property type="protein sequence ID" value="SPZ04961.1"/>
    <property type="molecule type" value="Genomic_DNA"/>
</dbReference>
<dbReference type="AlphaFoldDB" id="A0A2X2CE01"/>
<evidence type="ECO:0000313" key="1">
    <source>
        <dbReference type="EMBL" id="SPZ04961.1"/>
    </source>
</evidence>
<dbReference type="Proteomes" id="UP000250443">
    <property type="component" value="Unassembled WGS sequence"/>
</dbReference>
<proteinExistence type="predicted"/>
<reference evidence="1 2" key="1">
    <citation type="submission" date="2018-06" db="EMBL/GenBank/DDBJ databases">
        <authorList>
            <consortium name="Pathogen Informatics"/>
            <person name="Doyle S."/>
        </authorList>
    </citation>
    <scope>NUCLEOTIDE SEQUENCE [LARGE SCALE GENOMIC DNA]</scope>
    <source>
        <strain evidence="1 2">NCTC11842</strain>
    </source>
</reference>
<name>A0A2X2CE01_PSELU</name>
<sequence>MSIRCYSPAYSRNYLIIPHPPALYASSYLPNAMVGRFFDDPVWKVCPLNPSASVMRDWELTSEQGWVARNLLSVQAPLLRRFVDGEMKSALARGASVDSVAEDTFNHREPSALWALALTYLANEQLEFGTALLDFAIDHAPAEMPEAGNWSNYAALVAGLSTFPTRAPVHGIGGFIKKLVQLGMPIRRIEGFLIELQVRLDNSENAHAQIISCGLGKYQWQWSSMAAEPVRLVFASQASAVNWLVCNYLPVGKEQATLRSKIAPIRDALRKHEIVLLTTAEKAMIEASALIRLVDDLALKGTLADASA</sequence>
<evidence type="ECO:0000313" key="2">
    <source>
        <dbReference type="Proteomes" id="UP000250443"/>
    </source>
</evidence>
<gene>
    <name evidence="1" type="ORF">NCTC11842_01481</name>
</gene>